<dbReference type="EMBL" id="BMAO01036838">
    <property type="protein sequence ID" value="GFR13350.1"/>
    <property type="molecule type" value="Genomic_DNA"/>
</dbReference>
<protein>
    <submittedName>
        <fullName evidence="2">Uncharacterized protein</fullName>
    </submittedName>
</protein>
<name>A0A8X6IY41_TRICU</name>
<accession>A0A8X6IY41</accession>
<proteinExistence type="predicted"/>
<feature type="transmembrane region" description="Helical" evidence="1">
    <location>
        <begin position="32"/>
        <end position="54"/>
    </location>
</feature>
<dbReference type="AlphaFoldDB" id="A0A8X6IY41"/>
<dbReference type="Proteomes" id="UP000887116">
    <property type="component" value="Unassembled WGS sequence"/>
</dbReference>
<sequence>MGAFSFLCVSKEGSSTSERNVVETFSYIGGYVGIWLGVSLLALFDFLEATMFLIRYPFRKRKRLGAPKTT</sequence>
<dbReference type="OrthoDB" id="6538044at2759"/>
<keyword evidence="1" id="KW-0472">Membrane</keyword>
<keyword evidence="1" id="KW-1133">Transmembrane helix</keyword>
<reference evidence="2" key="1">
    <citation type="submission" date="2020-07" db="EMBL/GenBank/DDBJ databases">
        <title>Multicomponent nature underlies the extraordinary mechanical properties of spider dragline silk.</title>
        <authorList>
            <person name="Kono N."/>
            <person name="Nakamura H."/>
            <person name="Mori M."/>
            <person name="Yoshida Y."/>
            <person name="Ohtoshi R."/>
            <person name="Malay A.D."/>
            <person name="Moran D.A.P."/>
            <person name="Tomita M."/>
            <person name="Numata K."/>
            <person name="Arakawa K."/>
        </authorList>
    </citation>
    <scope>NUCLEOTIDE SEQUENCE</scope>
</reference>
<evidence type="ECO:0000313" key="2">
    <source>
        <dbReference type="EMBL" id="GFR13350.1"/>
    </source>
</evidence>
<organism evidence="2 3">
    <name type="scientific">Trichonephila clavata</name>
    <name type="common">Joro spider</name>
    <name type="synonym">Nephila clavata</name>
    <dbReference type="NCBI Taxonomy" id="2740835"/>
    <lineage>
        <taxon>Eukaryota</taxon>
        <taxon>Metazoa</taxon>
        <taxon>Ecdysozoa</taxon>
        <taxon>Arthropoda</taxon>
        <taxon>Chelicerata</taxon>
        <taxon>Arachnida</taxon>
        <taxon>Araneae</taxon>
        <taxon>Araneomorphae</taxon>
        <taxon>Entelegynae</taxon>
        <taxon>Araneoidea</taxon>
        <taxon>Nephilidae</taxon>
        <taxon>Trichonephila</taxon>
    </lineage>
</organism>
<dbReference type="Gene3D" id="1.10.287.770">
    <property type="entry name" value="YojJ-like"/>
    <property type="match status" value="1"/>
</dbReference>
<evidence type="ECO:0000256" key="1">
    <source>
        <dbReference type="SAM" id="Phobius"/>
    </source>
</evidence>
<gene>
    <name evidence="2" type="ORF">TNCT_80981</name>
</gene>
<comment type="caution">
    <text evidence="2">The sequence shown here is derived from an EMBL/GenBank/DDBJ whole genome shotgun (WGS) entry which is preliminary data.</text>
</comment>
<keyword evidence="1" id="KW-0812">Transmembrane</keyword>
<evidence type="ECO:0000313" key="3">
    <source>
        <dbReference type="Proteomes" id="UP000887116"/>
    </source>
</evidence>
<keyword evidence="3" id="KW-1185">Reference proteome</keyword>